<protein>
    <recommendedName>
        <fullName evidence="1">Heterokaryon incompatibility domain-containing protein</fullName>
    </recommendedName>
</protein>
<dbReference type="OrthoDB" id="3650339at2759"/>
<dbReference type="PANTHER" id="PTHR24148">
    <property type="entry name" value="ANKYRIN REPEAT DOMAIN-CONTAINING PROTEIN 39 HOMOLOG-RELATED"/>
    <property type="match status" value="1"/>
</dbReference>
<dbReference type="EMBL" id="MU003697">
    <property type="protein sequence ID" value="KAF2812605.1"/>
    <property type="molecule type" value="Genomic_DNA"/>
</dbReference>
<dbReference type="GeneID" id="54455228"/>
<feature type="domain" description="Heterokaryon incompatibility" evidence="1">
    <location>
        <begin position="3"/>
        <end position="59"/>
    </location>
</feature>
<dbReference type="AlphaFoldDB" id="A0A6A6YXD6"/>
<dbReference type="Pfam" id="PF06985">
    <property type="entry name" value="HET"/>
    <property type="match status" value="1"/>
</dbReference>
<organism evidence="2">
    <name type="scientific">Mytilinidion resinicola</name>
    <dbReference type="NCBI Taxonomy" id="574789"/>
    <lineage>
        <taxon>Eukaryota</taxon>
        <taxon>Fungi</taxon>
        <taxon>Dikarya</taxon>
        <taxon>Ascomycota</taxon>
        <taxon>Pezizomycotina</taxon>
        <taxon>Dothideomycetes</taxon>
        <taxon>Pleosporomycetidae</taxon>
        <taxon>Mytilinidiales</taxon>
        <taxon>Mytilinidiaceae</taxon>
        <taxon>Mytilinidion</taxon>
    </lineage>
</organism>
<keyword evidence="3" id="KW-1185">Reference proteome</keyword>
<dbReference type="PANTHER" id="PTHR24148:SF64">
    <property type="entry name" value="HETEROKARYON INCOMPATIBILITY DOMAIN-CONTAINING PROTEIN"/>
    <property type="match status" value="1"/>
</dbReference>
<evidence type="ECO:0000259" key="1">
    <source>
        <dbReference type="Pfam" id="PF06985"/>
    </source>
</evidence>
<evidence type="ECO:0000313" key="2">
    <source>
        <dbReference type="EMBL" id="KAF2812605.1"/>
    </source>
</evidence>
<evidence type="ECO:0000313" key="3">
    <source>
        <dbReference type="Proteomes" id="UP000504636"/>
    </source>
</evidence>
<reference evidence="4" key="2">
    <citation type="submission" date="2020-04" db="EMBL/GenBank/DDBJ databases">
        <authorList>
            <consortium name="NCBI Genome Project"/>
        </authorList>
    </citation>
    <scope>NUCLEOTIDE SEQUENCE</scope>
    <source>
        <strain evidence="4">CBS 304.34</strain>
    </source>
</reference>
<gene>
    <name evidence="2 4" type="ORF">BDZ99DRAFT_338752</name>
</gene>
<feature type="non-terminal residue" evidence="2">
    <location>
        <position position="1"/>
    </location>
</feature>
<dbReference type="Proteomes" id="UP000504636">
    <property type="component" value="Unplaced"/>
</dbReference>
<dbReference type="InterPro" id="IPR010730">
    <property type="entry name" value="HET"/>
</dbReference>
<feature type="non-terminal residue" evidence="2">
    <location>
        <position position="67"/>
    </location>
</feature>
<accession>A0A6A6YXD6</accession>
<sequence length="67" mass="7940">LRHIDRERLIRADGACINQNDLDERAEQVRLMGDIYPTARQTIVFLGNESDESSAGFERMMSWWEYY</sequence>
<dbReference type="RefSeq" id="XP_033579569.1">
    <property type="nucleotide sequence ID" value="XM_033714335.1"/>
</dbReference>
<evidence type="ECO:0000313" key="4">
    <source>
        <dbReference type="RefSeq" id="XP_033579569.1"/>
    </source>
</evidence>
<reference evidence="4" key="3">
    <citation type="submission" date="2025-04" db="UniProtKB">
        <authorList>
            <consortium name="RefSeq"/>
        </authorList>
    </citation>
    <scope>IDENTIFICATION</scope>
    <source>
        <strain evidence="4">CBS 304.34</strain>
    </source>
</reference>
<reference evidence="2 4" key="1">
    <citation type="journal article" date="2020" name="Stud. Mycol.">
        <title>101 Dothideomycetes genomes: a test case for predicting lifestyles and emergence of pathogens.</title>
        <authorList>
            <person name="Haridas S."/>
            <person name="Albert R."/>
            <person name="Binder M."/>
            <person name="Bloem J."/>
            <person name="Labutti K."/>
            <person name="Salamov A."/>
            <person name="Andreopoulos B."/>
            <person name="Baker S."/>
            <person name="Barry K."/>
            <person name="Bills G."/>
            <person name="Bluhm B."/>
            <person name="Cannon C."/>
            <person name="Castanera R."/>
            <person name="Culley D."/>
            <person name="Daum C."/>
            <person name="Ezra D."/>
            <person name="Gonzalez J."/>
            <person name="Henrissat B."/>
            <person name="Kuo A."/>
            <person name="Liang C."/>
            <person name="Lipzen A."/>
            <person name="Lutzoni F."/>
            <person name="Magnuson J."/>
            <person name="Mondo S."/>
            <person name="Nolan M."/>
            <person name="Ohm R."/>
            <person name="Pangilinan J."/>
            <person name="Park H.-J."/>
            <person name="Ramirez L."/>
            <person name="Alfaro M."/>
            <person name="Sun H."/>
            <person name="Tritt A."/>
            <person name="Yoshinaga Y."/>
            <person name="Zwiers L.-H."/>
            <person name="Turgeon B."/>
            <person name="Goodwin S."/>
            <person name="Spatafora J."/>
            <person name="Crous P."/>
            <person name="Grigoriev I."/>
        </authorList>
    </citation>
    <scope>NUCLEOTIDE SEQUENCE</scope>
    <source>
        <strain evidence="2 4">CBS 304.34</strain>
    </source>
</reference>
<name>A0A6A6YXD6_9PEZI</name>
<proteinExistence type="predicted"/>
<dbReference type="InterPro" id="IPR052895">
    <property type="entry name" value="HetReg/Transcr_Mod"/>
</dbReference>